<dbReference type="Proteomes" id="UP000008871">
    <property type="component" value="Chromosome"/>
</dbReference>
<evidence type="ECO:0000313" key="17">
    <source>
        <dbReference type="Proteomes" id="UP000008871"/>
    </source>
</evidence>
<evidence type="ECO:0000259" key="15">
    <source>
        <dbReference type="PROSITE" id="PS50110"/>
    </source>
</evidence>
<comment type="subunit">
    <text evidence="9">At low DSF concentrations, interacts with RpfF.</text>
</comment>
<comment type="catalytic activity">
    <reaction evidence="1">
        <text>ATP + protein L-histidine = ADP + protein N-phospho-L-histidine.</text>
        <dbReference type="EC" id="2.7.13.3"/>
    </reaction>
</comment>
<keyword evidence="3 11" id="KW-0597">Phosphoprotein</keyword>
<evidence type="ECO:0000256" key="2">
    <source>
        <dbReference type="ARBA" id="ARBA00012438"/>
    </source>
</evidence>
<keyword evidence="12" id="KW-0812">Transmembrane</keyword>
<evidence type="ECO:0000259" key="14">
    <source>
        <dbReference type="PROSITE" id="PS50109"/>
    </source>
</evidence>
<dbReference type="Gene3D" id="2.60.40.2380">
    <property type="match status" value="1"/>
</dbReference>
<feature type="transmembrane region" description="Helical" evidence="12">
    <location>
        <begin position="300"/>
        <end position="319"/>
    </location>
</feature>
<dbReference type="SMART" id="SM00387">
    <property type="entry name" value="HATPase_c"/>
    <property type="match status" value="1"/>
</dbReference>
<dbReference type="STRING" id="393595.ABO_1598"/>
<feature type="transmembrane region" description="Helical" evidence="12">
    <location>
        <begin position="325"/>
        <end position="346"/>
    </location>
</feature>
<evidence type="ECO:0000256" key="8">
    <source>
        <dbReference type="ARBA" id="ARBA00023012"/>
    </source>
</evidence>
<dbReference type="PANTHER" id="PTHR45339:SF5">
    <property type="entry name" value="HISTIDINE KINASE"/>
    <property type="match status" value="1"/>
</dbReference>
<dbReference type="InterPro" id="IPR011006">
    <property type="entry name" value="CheY-like_superfamily"/>
</dbReference>
<dbReference type="Pfam" id="PF02518">
    <property type="entry name" value="HATPase_c"/>
    <property type="match status" value="1"/>
</dbReference>
<evidence type="ECO:0000256" key="11">
    <source>
        <dbReference type="PROSITE-ProRule" id="PRU00169"/>
    </source>
</evidence>
<dbReference type="CDD" id="cd17546">
    <property type="entry name" value="REC_hyHK_CKI1_RcsC-like"/>
    <property type="match status" value="1"/>
</dbReference>
<dbReference type="EMBL" id="AM286690">
    <property type="protein sequence ID" value="CAL17046.1"/>
    <property type="molecule type" value="Genomic_DNA"/>
</dbReference>
<dbReference type="PROSITE" id="PS50109">
    <property type="entry name" value="HIS_KIN"/>
    <property type="match status" value="1"/>
</dbReference>
<evidence type="ECO:0000256" key="4">
    <source>
        <dbReference type="ARBA" id="ARBA00022679"/>
    </source>
</evidence>
<feature type="modified residue" description="4-aspartylphosphate" evidence="11">
    <location>
        <position position="865"/>
    </location>
</feature>
<dbReference type="Pfam" id="PF00072">
    <property type="entry name" value="Response_reg"/>
    <property type="match status" value="1"/>
</dbReference>
<evidence type="ECO:0000256" key="13">
    <source>
        <dbReference type="SAM" id="SignalP"/>
    </source>
</evidence>
<dbReference type="InterPro" id="IPR001789">
    <property type="entry name" value="Sig_transdc_resp-reg_receiver"/>
</dbReference>
<dbReference type="GO" id="GO:0000155">
    <property type="term" value="F:phosphorelay sensor kinase activity"/>
    <property type="evidence" value="ECO:0007669"/>
    <property type="project" value="InterPro"/>
</dbReference>
<dbReference type="SUPFAM" id="SSF47384">
    <property type="entry name" value="Homodimeric domain of signal transducing histidine kinase"/>
    <property type="match status" value="1"/>
</dbReference>
<feature type="transmembrane region" description="Helical" evidence="12">
    <location>
        <begin position="207"/>
        <end position="228"/>
    </location>
</feature>
<dbReference type="PANTHER" id="PTHR45339">
    <property type="entry name" value="HYBRID SIGNAL TRANSDUCTION HISTIDINE KINASE J"/>
    <property type="match status" value="1"/>
</dbReference>
<reference evidence="16 17" key="1">
    <citation type="journal article" date="2006" name="Nat. Biotechnol.">
        <title>Genome sequence of the ubiquitous hydrocarbon-degrading marine bacterium Alcanivorax borkumensis.</title>
        <authorList>
            <person name="Schneiker S."/>
            <person name="Martins dos Santos V.A.P."/>
            <person name="Bartels D."/>
            <person name="Bekel T."/>
            <person name="Brecht M."/>
            <person name="Buhrmester J."/>
            <person name="Chernikova T.N."/>
            <person name="Denaro R."/>
            <person name="Ferrer M."/>
            <person name="Gertler C."/>
            <person name="Goesmann A."/>
            <person name="Golyshina O.V."/>
            <person name="Kaminski F."/>
            <person name="Khachane A.N."/>
            <person name="Lang S."/>
            <person name="Linke B."/>
            <person name="McHardy A.C."/>
            <person name="Meyer F."/>
            <person name="Nechitaylo T."/>
            <person name="Puehler A."/>
            <person name="Regenhardt D."/>
            <person name="Rupp O."/>
            <person name="Sabirova J.S."/>
            <person name="Selbitschka W."/>
            <person name="Yakimov M.M."/>
            <person name="Timmis K.N."/>
            <person name="Vorhoelter F.-J."/>
            <person name="Weidner S."/>
            <person name="Kaiser O."/>
            <person name="Golyshin P.N."/>
        </authorList>
    </citation>
    <scope>NUCLEOTIDE SEQUENCE [LARGE SCALE GENOMIC DNA]</scope>
    <source>
        <strain evidence="17">ATCC 700651 / DSM 11573 / NCIMB 13689 / SK2</strain>
    </source>
</reference>
<feature type="transmembrane region" description="Helical" evidence="12">
    <location>
        <begin position="358"/>
        <end position="378"/>
    </location>
</feature>
<dbReference type="InterPro" id="IPR036890">
    <property type="entry name" value="HATPase_C_sf"/>
</dbReference>
<dbReference type="Gene3D" id="3.40.50.2300">
    <property type="match status" value="1"/>
</dbReference>
<dbReference type="SMART" id="SM00448">
    <property type="entry name" value="REC"/>
    <property type="match status" value="1"/>
</dbReference>
<dbReference type="InterPro" id="IPR011622">
    <property type="entry name" value="7TMR_DISM_rcpt_extracell_dom2"/>
</dbReference>
<dbReference type="Gene3D" id="1.10.287.130">
    <property type="match status" value="1"/>
</dbReference>
<dbReference type="AlphaFoldDB" id="Q0VP52"/>
<evidence type="ECO:0000256" key="6">
    <source>
        <dbReference type="ARBA" id="ARBA00022777"/>
    </source>
</evidence>
<evidence type="ECO:0000256" key="7">
    <source>
        <dbReference type="ARBA" id="ARBA00022840"/>
    </source>
</evidence>
<keyword evidence="6 16" id="KW-0418">Kinase</keyword>
<sequence length="942" mass="104949">MRSPLHPLMDIDTLFNDSKATLLLLVAFLSVCLSTLASANGPDTQIIGEQQEHLHPYKGLYSFCTPADQSPDITDILQRRDLPWQPTGAGVPNLGFIRDHCWFRFSVRNLNQFHSAWQLEIDYAMLGEIDVYQIDAGGNLVAHFQAGMDRDFSVRPGTAPKPAFPLTLPAGTDSDILLKVSSAHSIQLPLELMTQENYNASTQTQSIVQGIFFGGMLVMILYNLSLFFSIREKVYLLYVCWSAVVTLFMAVLHGYAQRYLWPHSILISQYIIHYLLPLVALLPPLLALHFLSLQEKSPRLAVWLRILIGIGTILFLATPFTSRTFLIPISASAILLMDFSIFLIGLIRTRAGDPDARIFTLAWFCFIVGAATIALNKYGLIPRNILTENLMQIGVFLEVVLLSLALARRINRLKEAHSNSVRDRAIAEMEAFKAGARNHAKSEFLATMSHEIRTPMNGIMGMTDLLRRTDMTQQQEQYVGTIYQSTQSLLRVINDILDYSKIESGKLELDYRSIALENIVDDCVRLFALHSSEKGLPLYIHIDSRVPERIKTDPIRLKQIITNLLSNAFKCTDRGHIALHVNLKQPPNNKGVCMLMIEVVDTGIGLDEGQQSSLFQAFTDLSAKTKHNGAGLGLVICKRLIELLGGEIGVSSSLGRGATFWISLPVEVETNQRKPVLENRKAVIISSSAPQLLSLSQMLSRWGAKTLEYRNVAAALNPANPSQAVDYLIAELPVLENPQNVEQLRAQFDNPALILLHPTGQPLSDNLPENLLLIETPFSCQALKRSLLTGPDENRAFTEKRAPLICLDQANILKVIVAEDNAVNQLVIDSILKSLGIHATLVSDGEQALELVRNRPNHWDIIFMDCEMPIMDGYQASREIRALEAEHEAQPHCWIIALSAHATGDYVQKARDAGVDDYLSKPVSQQQVRDALKRGQVPKGTR</sequence>
<dbReference type="InterPro" id="IPR003594">
    <property type="entry name" value="HATPase_dom"/>
</dbReference>
<dbReference type="eggNOG" id="COG0784">
    <property type="taxonomic scope" value="Bacteria"/>
</dbReference>
<dbReference type="InterPro" id="IPR036097">
    <property type="entry name" value="HisK_dim/P_sf"/>
</dbReference>
<dbReference type="HOGENOM" id="CLU_000445_105_1_6"/>
<keyword evidence="8" id="KW-0902">Two-component regulatory system</keyword>
<name>Q0VP52_ALCBS</name>
<evidence type="ECO:0000256" key="10">
    <source>
        <dbReference type="ARBA" id="ARBA00068150"/>
    </source>
</evidence>
<dbReference type="SUPFAM" id="SSF55874">
    <property type="entry name" value="ATPase domain of HSP90 chaperone/DNA topoisomerase II/histidine kinase"/>
    <property type="match status" value="1"/>
</dbReference>
<evidence type="ECO:0000256" key="5">
    <source>
        <dbReference type="ARBA" id="ARBA00022741"/>
    </source>
</evidence>
<protein>
    <recommendedName>
        <fullName evidence="10">Sensory/regulatory protein RpfC</fullName>
        <ecNumber evidence="2">2.7.13.3</ecNumber>
    </recommendedName>
</protein>
<dbReference type="Pfam" id="PF00512">
    <property type="entry name" value="HisKA"/>
    <property type="match status" value="1"/>
</dbReference>
<organism evidence="16 17">
    <name type="scientific">Alcanivorax borkumensis (strain ATCC 700651 / DSM 11573 / NCIMB 13689 / SK2)</name>
    <dbReference type="NCBI Taxonomy" id="393595"/>
    <lineage>
        <taxon>Bacteria</taxon>
        <taxon>Pseudomonadati</taxon>
        <taxon>Pseudomonadota</taxon>
        <taxon>Gammaproteobacteria</taxon>
        <taxon>Oceanospirillales</taxon>
        <taxon>Alcanivoracaceae</taxon>
        <taxon>Alcanivorax</taxon>
    </lineage>
</organism>
<keyword evidence="4 16" id="KW-0808">Transferase</keyword>
<accession>Q0VP52</accession>
<dbReference type="CDD" id="cd16922">
    <property type="entry name" value="HATPase_EvgS-ArcB-TorS-like"/>
    <property type="match status" value="1"/>
</dbReference>
<dbReference type="InterPro" id="IPR003661">
    <property type="entry name" value="HisK_dim/P_dom"/>
</dbReference>
<dbReference type="EC" id="2.7.13.3" evidence="2"/>
<feature type="domain" description="Response regulatory" evidence="15">
    <location>
        <begin position="814"/>
        <end position="936"/>
    </location>
</feature>
<dbReference type="InterPro" id="IPR004358">
    <property type="entry name" value="Sig_transdc_His_kin-like_C"/>
</dbReference>
<proteinExistence type="predicted"/>
<keyword evidence="17" id="KW-1185">Reference proteome</keyword>
<evidence type="ECO:0000256" key="1">
    <source>
        <dbReference type="ARBA" id="ARBA00000085"/>
    </source>
</evidence>
<dbReference type="PRINTS" id="PR00344">
    <property type="entry name" value="BCTRLSENSOR"/>
</dbReference>
<dbReference type="FunFam" id="1.10.287.130:FF:000002">
    <property type="entry name" value="Two-component osmosensing histidine kinase"/>
    <property type="match status" value="1"/>
</dbReference>
<dbReference type="KEGG" id="abo:ABO_1598"/>
<feature type="chain" id="PRO_5004179031" description="Sensory/regulatory protein RpfC" evidence="13">
    <location>
        <begin position="40"/>
        <end position="942"/>
    </location>
</feature>
<keyword evidence="12" id="KW-1133">Transmembrane helix</keyword>
<dbReference type="Gene3D" id="3.30.565.10">
    <property type="entry name" value="Histidine kinase-like ATPase, C-terminal domain"/>
    <property type="match status" value="1"/>
</dbReference>
<dbReference type="InterPro" id="IPR005467">
    <property type="entry name" value="His_kinase_dom"/>
</dbReference>
<evidence type="ECO:0000256" key="9">
    <source>
        <dbReference type="ARBA" id="ARBA00064003"/>
    </source>
</evidence>
<feature type="transmembrane region" description="Helical" evidence="12">
    <location>
        <begin position="235"/>
        <end position="255"/>
    </location>
</feature>
<feature type="signal peptide" evidence="13">
    <location>
        <begin position="1"/>
        <end position="39"/>
    </location>
</feature>
<dbReference type="Pfam" id="PF07695">
    <property type="entry name" value="7TMR-DISM_7TM"/>
    <property type="match status" value="1"/>
</dbReference>
<dbReference type="InterPro" id="IPR011623">
    <property type="entry name" value="7TMR_DISM_rcpt_extracell_dom1"/>
</dbReference>
<keyword evidence="12" id="KW-0472">Membrane</keyword>
<dbReference type="PROSITE" id="PS50110">
    <property type="entry name" value="RESPONSE_REGULATORY"/>
    <property type="match status" value="1"/>
</dbReference>
<gene>
    <name evidence="16" type="ordered locus">ABO_1598</name>
</gene>
<keyword evidence="13" id="KW-0732">Signal</keyword>
<evidence type="ECO:0000256" key="12">
    <source>
        <dbReference type="SAM" id="Phobius"/>
    </source>
</evidence>
<dbReference type="SUPFAM" id="SSF52172">
    <property type="entry name" value="CheY-like"/>
    <property type="match status" value="1"/>
</dbReference>
<feature type="transmembrane region" description="Helical" evidence="12">
    <location>
        <begin position="267"/>
        <end position="288"/>
    </location>
</feature>
<keyword evidence="5" id="KW-0547">Nucleotide-binding</keyword>
<dbReference type="CDD" id="cd00082">
    <property type="entry name" value="HisKA"/>
    <property type="match status" value="1"/>
</dbReference>
<feature type="domain" description="Histidine kinase" evidence="14">
    <location>
        <begin position="447"/>
        <end position="668"/>
    </location>
</feature>
<evidence type="ECO:0000256" key="3">
    <source>
        <dbReference type="ARBA" id="ARBA00022553"/>
    </source>
</evidence>
<dbReference type="FunFam" id="3.30.565.10:FF:000010">
    <property type="entry name" value="Sensor histidine kinase RcsC"/>
    <property type="match status" value="1"/>
</dbReference>
<evidence type="ECO:0000313" key="16">
    <source>
        <dbReference type="EMBL" id="CAL17046.1"/>
    </source>
</evidence>
<dbReference type="SMART" id="SM00388">
    <property type="entry name" value="HisKA"/>
    <property type="match status" value="1"/>
</dbReference>
<dbReference type="eggNOG" id="COG2205">
    <property type="taxonomic scope" value="Bacteria"/>
</dbReference>
<keyword evidence="7" id="KW-0067">ATP-binding</keyword>
<dbReference type="Pfam" id="PF07696">
    <property type="entry name" value="7TMR-DISMED2"/>
    <property type="match status" value="1"/>
</dbReference>
<dbReference type="GO" id="GO:0005524">
    <property type="term" value="F:ATP binding"/>
    <property type="evidence" value="ECO:0007669"/>
    <property type="project" value="UniProtKB-KW"/>
</dbReference>